<evidence type="ECO:0000256" key="4">
    <source>
        <dbReference type="SAM" id="MobiDB-lite"/>
    </source>
</evidence>
<evidence type="ECO:0000256" key="1">
    <source>
        <dbReference type="ARBA" id="ARBA00009106"/>
    </source>
</evidence>
<dbReference type="PANTHER" id="PTHR12850">
    <property type="entry name" value="40S RIBOSOMAL PROTEIN S25"/>
    <property type="match status" value="1"/>
</dbReference>
<dbReference type="FunCoup" id="A0C3V6">
    <property type="interactions" value="1123"/>
</dbReference>
<dbReference type="InterPro" id="IPR004977">
    <property type="entry name" value="Ribosomal_eS25"/>
</dbReference>
<dbReference type="GO" id="GO:0003735">
    <property type="term" value="F:structural constituent of ribosome"/>
    <property type="evidence" value="ECO:0000318"/>
    <property type="project" value="GO_Central"/>
</dbReference>
<gene>
    <name evidence="5" type="ORF">GSPATT00034952001</name>
</gene>
<dbReference type="EMBL" id="CT868039">
    <property type="protein sequence ID" value="CAK65473.1"/>
    <property type="molecule type" value="Genomic_DNA"/>
</dbReference>
<evidence type="ECO:0000256" key="3">
    <source>
        <dbReference type="ARBA" id="ARBA00023274"/>
    </source>
</evidence>
<comment type="similarity">
    <text evidence="1">Belongs to the eukaryotic ribosomal protein eS25 family.</text>
</comment>
<keyword evidence="2" id="KW-0689">Ribosomal protein</keyword>
<evidence type="ECO:0000313" key="6">
    <source>
        <dbReference type="Proteomes" id="UP000000600"/>
    </source>
</evidence>
<dbReference type="Proteomes" id="UP000000600">
    <property type="component" value="Unassembled WGS sequence"/>
</dbReference>
<dbReference type="RefSeq" id="XP_001432870.1">
    <property type="nucleotide sequence ID" value="XM_001432833.2"/>
</dbReference>
<dbReference type="AlphaFoldDB" id="A0C3V6"/>
<evidence type="ECO:0008006" key="7">
    <source>
        <dbReference type="Google" id="ProtNLM"/>
    </source>
</evidence>
<dbReference type="KEGG" id="ptm:GSPATT00034952001"/>
<organism evidence="5 6">
    <name type="scientific">Paramecium tetraurelia</name>
    <dbReference type="NCBI Taxonomy" id="5888"/>
    <lineage>
        <taxon>Eukaryota</taxon>
        <taxon>Sar</taxon>
        <taxon>Alveolata</taxon>
        <taxon>Ciliophora</taxon>
        <taxon>Intramacronucleata</taxon>
        <taxon>Oligohymenophorea</taxon>
        <taxon>Peniculida</taxon>
        <taxon>Parameciidae</taxon>
        <taxon>Paramecium</taxon>
    </lineage>
</organism>
<evidence type="ECO:0000313" key="5">
    <source>
        <dbReference type="EMBL" id="CAK65473.1"/>
    </source>
</evidence>
<dbReference type="Pfam" id="PF03297">
    <property type="entry name" value="Ribosomal_S25"/>
    <property type="match status" value="1"/>
</dbReference>
<dbReference type="OMA" id="KWSKVIV"/>
<dbReference type="GO" id="GO:0022627">
    <property type="term" value="C:cytosolic small ribosomal subunit"/>
    <property type="evidence" value="ECO:0000318"/>
    <property type="project" value="GO_Central"/>
</dbReference>
<accession>A0C3V6</accession>
<dbReference type="Gene3D" id="3.30.63.20">
    <property type="match status" value="1"/>
</dbReference>
<dbReference type="HOGENOM" id="CLU_116507_0_0_1"/>
<proteinExistence type="inferred from homology"/>
<dbReference type="InParanoid" id="A0C3V6"/>
<reference evidence="5 6" key="1">
    <citation type="journal article" date="2006" name="Nature">
        <title>Global trends of whole-genome duplications revealed by the ciliate Paramecium tetraurelia.</title>
        <authorList>
            <consortium name="Genoscope"/>
            <person name="Aury J.-M."/>
            <person name="Jaillon O."/>
            <person name="Duret L."/>
            <person name="Noel B."/>
            <person name="Jubin C."/>
            <person name="Porcel B.M."/>
            <person name="Segurens B."/>
            <person name="Daubin V."/>
            <person name="Anthouard V."/>
            <person name="Aiach N."/>
            <person name="Arnaiz O."/>
            <person name="Billaut A."/>
            <person name="Beisson J."/>
            <person name="Blanc I."/>
            <person name="Bouhouche K."/>
            <person name="Camara F."/>
            <person name="Duharcourt S."/>
            <person name="Guigo R."/>
            <person name="Gogendeau D."/>
            <person name="Katinka M."/>
            <person name="Keller A.-M."/>
            <person name="Kissmehl R."/>
            <person name="Klotz C."/>
            <person name="Koll F."/>
            <person name="Le Moue A."/>
            <person name="Lepere C."/>
            <person name="Malinsky S."/>
            <person name="Nowacki M."/>
            <person name="Nowak J.K."/>
            <person name="Plattner H."/>
            <person name="Poulain J."/>
            <person name="Ruiz F."/>
            <person name="Serrano V."/>
            <person name="Zagulski M."/>
            <person name="Dessen P."/>
            <person name="Betermier M."/>
            <person name="Weissenbach J."/>
            <person name="Scarpelli C."/>
            <person name="Schachter V."/>
            <person name="Sperling L."/>
            <person name="Meyer E."/>
            <person name="Cohen J."/>
            <person name="Wincker P."/>
        </authorList>
    </citation>
    <scope>NUCLEOTIDE SEQUENCE [LARGE SCALE GENOMIC DNA]</scope>
    <source>
        <strain evidence="5 6">Stock d4-2</strain>
    </source>
</reference>
<protein>
    <recommendedName>
        <fullName evidence="7">40S ribosomal protein S25</fullName>
    </recommendedName>
</protein>
<dbReference type="OrthoDB" id="308254at2759"/>
<dbReference type="STRING" id="5888.A0C3V6"/>
<sequence>MIPSYSFIIFRLSQINILKSSSFLLNLSLVFLYSYTYHIRIEITNPSLFLLKQFQKFYQRFKIMGKQPTQGQKKTKDQISKAASQRSNQTKKKWTKGRAKDKLNNAVFLDNTSYKQIETQLPKMGALITVSTVSDKFKVNGSLARRCIRHFAKSGLLVPAGDQNSKQYIFTVNAQVVAAQKAAAAAAAADKPQAQKKAPAPKKQ</sequence>
<dbReference type="eggNOG" id="KOG1767">
    <property type="taxonomic scope" value="Eukaryota"/>
</dbReference>
<keyword evidence="6" id="KW-1185">Reference proteome</keyword>
<name>A0C3V6_PARTE</name>
<evidence type="ECO:0000256" key="2">
    <source>
        <dbReference type="ARBA" id="ARBA00022980"/>
    </source>
</evidence>
<dbReference type="GeneID" id="5018655"/>
<keyword evidence="3" id="KW-0687">Ribonucleoprotein</keyword>
<feature type="region of interest" description="Disordered" evidence="4">
    <location>
        <begin position="68"/>
        <end position="97"/>
    </location>
</feature>